<proteinExistence type="predicted"/>
<gene>
    <name evidence="2" type="ORF">GGQ74_003128</name>
</gene>
<evidence type="ECO:0000313" key="3">
    <source>
        <dbReference type="Proteomes" id="UP000580856"/>
    </source>
</evidence>
<dbReference type="EMBL" id="JAATJA010000005">
    <property type="protein sequence ID" value="NJB69426.1"/>
    <property type="molecule type" value="Genomic_DNA"/>
</dbReference>
<evidence type="ECO:0000313" key="2">
    <source>
        <dbReference type="EMBL" id="NJB69426.1"/>
    </source>
</evidence>
<comment type="caution">
    <text evidence="2">The sequence shown here is derived from an EMBL/GenBank/DDBJ whole genome shotgun (WGS) entry which is preliminary data.</text>
</comment>
<sequence>MAFRMKAESSTTTTVTTSGTPFRQQAQNTSPGKDNEAESVGESYHAFRINHSELGQENDVKEIRTKDNSEFTQLFPLRTAWNLGIGIGSALVIQPPERAVLPPSKRTQLRNPL</sequence>
<name>A0A846QKG7_9BACT</name>
<evidence type="ECO:0000256" key="1">
    <source>
        <dbReference type="SAM" id="MobiDB-lite"/>
    </source>
</evidence>
<keyword evidence="3" id="KW-1185">Reference proteome</keyword>
<reference evidence="2 3" key="1">
    <citation type="submission" date="2020-03" db="EMBL/GenBank/DDBJ databases">
        <title>Genomic Encyclopedia of Type Strains, Phase IV (KMG-IV): sequencing the most valuable type-strain genomes for metagenomic binning, comparative biology and taxonomic classification.</title>
        <authorList>
            <person name="Goeker M."/>
        </authorList>
    </citation>
    <scope>NUCLEOTIDE SEQUENCE [LARGE SCALE GENOMIC DNA]</scope>
    <source>
        <strain evidence="2 3">DSM 24233</strain>
    </source>
</reference>
<feature type="compositionally biased region" description="Polar residues" evidence="1">
    <location>
        <begin position="21"/>
        <end position="32"/>
    </location>
</feature>
<dbReference type="AlphaFoldDB" id="A0A846QKG7"/>
<dbReference type="Proteomes" id="UP000580856">
    <property type="component" value="Unassembled WGS sequence"/>
</dbReference>
<protein>
    <submittedName>
        <fullName evidence="2">Uncharacterized protein</fullName>
    </submittedName>
</protein>
<dbReference type="RefSeq" id="WP_167942437.1">
    <property type="nucleotide sequence ID" value="NZ_JAATJA010000005.1"/>
</dbReference>
<feature type="region of interest" description="Disordered" evidence="1">
    <location>
        <begin position="1"/>
        <end position="44"/>
    </location>
</feature>
<organism evidence="2 3">
    <name type="scientific">Desulfobaculum xiamenense</name>
    <dbReference type="NCBI Taxonomy" id="995050"/>
    <lineage>
        <taxon>Bacteria</taxon>
        <taxon>Pseudomonadati</taxon>
        <taxon>Thermodesulfobacteriota</taxon>
        <taxon>Desulfovibrionia</taxon>
        <taxon>Desulfovibrionales</taxon>
        <taxon>Desulfovibrionaceae</taxon>
        <taxon>Desulfobaculum</taxon>
    </lineage>
</organism>
<accession>A0A846QKG7</accession>
<feature type="compositionally biased region" description="Low complexity" evidence="1">
    <location>
        <begin position="9"/>
        <end position="20"/>
    </location>
</feature>